<protein>
    <submittedName>
        <fullName evidence="3">Tripartite tricarboxylate transporter substrate binding protein</fullName>
    </submittedName>
</protein>
<dbReference type="CDD" id="cd07012">
    <property type="entry name" value="PBP2_Bug_TTT"/>
    <property type="match status" value="1"/>
</dbReference>
<dbReference type="PANTHER" id="PTHR42928">
    <property type="entry name" value="TRICARBOXYLATE-BINDING PROTEIN"/>
    <property type="match status" value="1"/>
</dbReference>
<evidence type="ECO:0000313" key="4">
    <source>
        <dbReference type="Proteomes" id="UP001321526"/>
    </source>
</evidence>
<dbReference type="EMBL" id="CP035631">
    <property type="protein sequence ID" value="WFF41383.1"/>
    <property type="molecule type" value="Genomic_DNA"/>
</dbReference>
<evidence type="ECO:0000313" key="3">
    <source>
        <dbReference type="EMBL" id="WFF41383.1"/>
    </source>
</evidence>
<feature type="chain" id="PRO_5046251425" evidence="2">
    <location>
        <begin position="24"/>
        <end position="318"/>
    </location>
</feature>
<dbReference type="InterPro" id="IPR005064">
    <property type="entry name" value="BUG"/>
</dbReference>
<dbReference type="Gene3D" id="3.40.190.150">
    <property type="entry name" value="Bordetella uptake gene, domain 1"/>
    <property type="match status" value="1"/>
</dbReference>
<dbReference type="PIRSF" id="PIRSF017082">
    <property type="entry name" value="YflP"/>
    <property type="match status" value="1"/>
</dbReference>
<accession>A0ABY8FEY4</accession>
<feature type="signal peptide" evidence="2">
    <location>
        <begin position="1"/>
        <end position="23"/>
    </location>
</feature>
<dbReference type="SUPFAM" id="SSF53850">
    <property type="entry name" value="Periplasmic binding protein-like II"/>
    <property type="match status" value="1"/>
</dbReference>
<evidence type="ECO:0000256" key="2">
    <source>
        <dbReference type="SAM" id="SignalP"/>
    </source>
</evidence>
<dbReference type="Gene3D" id="3.40.190.10">
    <property type="entry name" value="Periplasmic binding protein-like II"/>
    <property type="match status" value="1"/>
</dbReference>
<comment type="similarity">
    <text evidence="1">Belongs to the UPF0065 (bug) family.</text>
</comment>
<dbReference type="PANTHER" id="PTHR42928:SF5">
    <property type="entry name" value="BLR1237 PROTEIN"/>
    <property type="match status" value="1"/>
</dbReference>
<dbReference type="InterPro" id="IPR042100">
    <property type="entry name" value="Bug_dom1"/>
</dbReference>
<proteinExistence type="inferred from homology"/>
<keyword evidence="4" id="KW-1185">Reference proteome</keyword>
<dbReference type="Proteomes" id="UP001321526">
    <property type="component" value="Chromosome"/>
</dbReference>
<evidence type="ECO:0000256" key="1">
    <source>
        <dbReference type="ARBA" id="ARBA00006987"/>
    </source>
</evidence>
<organism evidence="3 4">
    <name type="scientific">Salinicola endophyticus</name>
    <dbReference type="NCBI Taxonomy" id="1949083"/>
    <lineage>
        <taxon>Bacteria</taxon>
        <taxon>Pseudomonadati</taxon>
        <taxon>Pseudomonadota</taxon>
        <taxon>Gammaproteobacteria</taxon>
        <taxon>Oceanospirillales</taxon>
        <taxon>Halomonadaceae</taxon>
        <taxon>Salinicola</taxon>
    </lineage>
</organism>
<reference evidence="3 4" key="1">
    <citation type="submission" date="2019-01" db="EMBL/GenBank/DDBJ databases">
        <title>Genome sequence of Salinicola endophyticus REST5.</title>
        <authorList>
            <person name="Nascimento F.X."/>
        </authorList>
    </citation>
    <scope>NUCLEOTIDE SEQUENCE [LARGE SCALE GENOMIC DNA]</scope>
    <source>
        <strain evidence="3 4">REST5</strain>
    </source>
</reference>
<keyword evidence="2" id="KW-0732">Signal</keyword>
<dbReference type="Pfam" id="PF03401">
    <property type="entry name" value="TctC"/>
    <property type="match status" value="1"/>
</dbReference>
<sequence length="318" mass="33681">MIRLRSSFSVALVMLASASLAQAADYPNKNIDYVVPFASGGAVDITGRMIAEAAPEAFDGKKFIVKNMPGGGAVVGQTYVSSAPADGYTLLAMTSSVINNSLMKDVSYDLDSFTPLALYNLDPEVIVTSAKGDLPDLKAFLAAASHGSVSIATPGNSTSHHIAALALAQQQGLDFRYVHNASAAMQLQQLMGGHVQAGFMSLGEAVGPAKDGNIRILAVMDQARSDLAPDVPTYQEVTGDDVQWGTFRGIGAPAGLPDEVEAELASRLQKVLTSPEFIERMAAAGYKVDYRDDAAFRQYLDKTATQMEQVIPLLESQS</sequence>
<dbReference type="RefSeq" id="WP_282236050.1">
    <property type="nucleotide sequence ID" value="NZ_CP035631.1"/>
</dbReference>
<gene>
    <name evidence="3" type="ORF">EVC62_07610</name>
</gene>
<name>A0ABY8FEY4_9GAMM</name>